<dbReference type="AlphaFoldDB" id="A0AAD4L958"/>
<evidence type="ECO:0000313" key="1">
    <source>
        <dbReference type="EMBL" id="KAH8976635.1"/>
    </source>
</evidence>
<dbReference type="EMBL" id="JAKELL010000520">
    <property type="protein sequence ID" value="KAH8976635.1"/>
    <property type="molecule type" value="Genomic_DNA"/>
</dbReference>
<gene>
    <name evidence="1" type="ORF">EDB92DRAFT_1927477</name>
</gene>
<comment type="caution">
    <text evidence="1">The sequence shown here is derived from an EMBL/GenBank/DDBJ whole genome shotgun (WGS) entry which is preliminary data.</text>
</comment>
<dbReference type="Proteomes" id="UP001201163">
    <property type="component" value="Unassembled WGS sequence"/>
</dbReference>
<reference evidence="1" key="1">
    <citation type="submission" date="2022-01" db="EMBL/GenBank/DDBJ databases">
        <title>Comparative genomics reveals a dynamic genome evolution in the ectomycorrhizal milk-cap (Lactarius) mushrooms.</title>
        <authorList>
            <consortium name="DOE Joint Genome Institute"/>
            <person name="Lebreton A."/>
            <person name="Tang N."/>
            <person name="Kuo A."/>
            <person name="LaButti K."/>
            <person name="Drula E."/>
            <person name="Barry K."/>
            <person name="Clum A."/>
            <person name="Lipzen A."/>
            <person name="Mousain D."/>
            <person name="Ng V."/>
            <person name="Wang R."/>
            <person name="Wang X."/>
            <person name="Dai Y."/>
            <person name="Henrissat B."/>
            <person name="Grigoriev I.V."/>
            <person name="Guerin-Laguette A."/>
            <person name="Yu F."/>
            <person name="Martin F.M."/>
        </authorList>
    </citation>
    <scope>NUCLEOTIDE SEQUENCE</scope>
    <source>
        <strain evidence="1">QP</strain>
    </source>
</reference>
<evidence type="ECO:0000313" key="2">
    <source>
        <dbReference type="Proteomes" id="UP001201163"/>
    </source>
</evidence>
<name>A0AAD4L958_9AGAM</name>
<organism evidence="1 2">
    <name type="scientific">Lactarius akahatsu</name>
    <dbReference type="NCBI Taxonomy" id="416441"/>
    <lineage>
        <taxon>Eukaryota</taxon>
        <taxon>Fungi</taxon>
        <taxon>Dikarya</taxon>
        <taxon>Basidiomycota</taxon>
        <taxon>Agaricomycotina</taxon>
        <taxon>Agaricomycetes</taxon>
        <taxon>Russulales</taxon>
        <taxon>Russulaceae</taxon>
        <taxon>Lactarius</taxon>
    </lineage>
</organism>
<sequence>MQCLFHHDRNNYMLLGRRGVSQHLETRQCTLKLGMYSDARRACRMRKGSTSVSYVALSRPSSLCAAAHLHASTLHVPNYSHSSSLCGISFPVLSSTSRQHLGSKPNTASMTNNVFLRWWAHWLVGVLPSATTAPTPSIGHAQRVTTHPSDIPAGHLAVYKSVALMFCWGTRSSDNLGRSLCSVSQHPAHAPSIPSIQARTRFTSA</sequence>
<proteinExistence type="predicted"/>
<protein>
    <submittedName>
        <fullName evidence="1">Uncharacterized protein</fullName>
    </submittedName>
</protein>
<accession>A0AAD4L958</accession>
<keyword evidence="2" id="KW-1185">Reference proteome</keyword>